<evidence type="ECO:0000313" key="1">
    <source>
        <dbReference type="EMBL" id="MEX6430081.1"/>
    </source>
</evidence>
<reference evidence="1 2" key="1">
    <citation type="submission" date="2024-07" db="EMBL/GenBank/DDBJ databases">
        <title>Draft Genome Sequence of Ferrimicrobium acidiphilum Strain YE2023, Isolated from a Pulp of Bioleach Reactor.</title>
        <authorList>
            <person name="Elkina Y.A."/>
            <person name="Bulaeva A.G."/>
            <person name="Beletsky A.V."/>
            <person name="Mardanov A.V."/>
        </authorList>
    </citation>
    <scope>NUCLEOTIDE SEQUENCE [LARGE SCALE GENOMIC DNA]</scope>
    <source>
        <strain evidence="1 2">YE2023</strain>
    </source>
</reference>
<dbReference type="EMBL" id="JBFSHR010000035">
    <property type="protein sequence ID" value="MEX6430081.1"/>
    <property type="molecule type" value="Genomic_DNA"/>
</dbReference>
<dbReference type="Proteomes" id="UP001560267">
    <property type="component" value="Unassembled WGS sequence"/>
</dbReference>
<dbReference type="RefSeq" id="WP_369084640.1">
    <property type="nucleotide sequence ID" value="NZ_JBFSHR010000035.1"/>
</dbReference>
<protein>
    <submittedName>
        <fullName evidence="1">Uncharacterized protein</fullName>
    </submittedName>
</protein>
<accession>A0ABV3Y3F5</accession>
<sequence>MSGSRKGAVRVQVSRTAVIMKGALVGVLCAGFASLAGSPAVRQLNSSGAVQLLAAKRRVLYPMDHFVDRGYLRPSVQPGSYEQLWYAPLPLTALAPGCGPSVWTPQGIRGAGGAALFTTTIVPQAGGSPVAIAWINQAQAITQIYAGTSQPGGTWPFQAPIPASRYSTLLAAFEGGFQFTPGGGGFYQDGRYGAPLQPGDASLVEYHDGDVAIGAWGSEVSMTPSVVAVRQNLTLLVDHGLVTPQASVAPLITWGYSLGNLVSTWRSGIGITANGNLVWVGGPGLSPVELGTVLVHAGAIEGMQLDINPDWVNFATYTDSVGQGIVGVNLLPSMIFAPVHYLGAFWRDFVAVFER</sequence>
<keyword evidence="2" id="KW-1185">Reference proteome</keyword>
<proteinExistence type="predicted"/>
<organism evidence="1 2">
    <name type="scientific">Ferrimicrobium acidiphilum</name>
    <dbReference type="NCBI Taxonomy" id="121039"/>
    <lineage>
        <taxon>Bacteria</taxon>
        <taxon>Bacillati</taxon>
        <taxon>Actinomycetota</taxon>
        <taxon>Acidimicrobiia</taxon>
        <taxon>Acidimicrobiales</taxon>
        <taxon>Acidimicrobiaceae</taxon>
        <taxon>Ferrimicrobium</taxon>
    </lineage>
</organism>
<name>A0ABV3Y3F5_9ACTN</name>
<comment type="caution">
    <text evidence="1">The sequence shown here is derived from an EMBL/GenBank/DDBJ whole genome shotgun (WGS) entry which is preliminary data.</text>
</comment>
<evidence type="ECO:0000313" key="2">
    <source>
        <dbReference type="Proteomes" id="UP001560267"/>
    </source>
</evidence>
<gene>
    <name evidence="1" type="ORF">AB6A68_09565</name>
</gene>